<dbReference type="InterPro" id="IPR013342">
    <property type="entry name" value="Mandelate_racemase_C"/>
</dbReference>
<evidence type="ECO:0000259" key="3">
    <source>
        <dbReference type="SMART" id="SM00922"/>
    </source>
</evidence>
<organism evidence="4 5">
    <name type="scientific">Alicyclobacillus dauci</name>
    <dbReference type="NCBI Taxonomy" id="1475485"/>
    <lineage>
        <taxon>Bacteria</taxon>
        <taxon>Bacillati</taxon>
        <taxon>Bacillota</taxon>
        <taxon>Bacilli</taxon>
        <taxon>Bacillales</taxon>
        <taxon>Alicyclobacillaceae</taxon>
        <taxon>Alicyclobacillus</taxon>
    </lineage>
</organism>
<sequence length="384" mass="42826">MKIADVRSHIVGNKWKNWIIFEVTSDEGISGFGEATLEHRTMGLVKTLEDLKPDIIGTNIWYSNSIIEKIRRETYTPGILINTLLAGVEAALLDLQGKVSGLNVTQLLGGSLRPKVRVYANGWYRVKRTPEGFSRAAQAVIDKGYTALKFDPFGSSQYTLTFQELKESLEIIRAVRETAGNGIDLIIEGHARFYFATAYEIAKRIADFGVLWFEEPVLPYDLHGLREIIHKSPVPIGTGERLFRLEDFREVLECGPLAVIQPDIVHVGGLRPAQKIAALAESFGVPVAFHNPQGPISSIESILLSSVCPNSFIQEYFGDFDEEWTKGLISPEICVKNGYIDVTTAPGLGIEFCRSTASQHPYNPMNRQNLFGSDWQLRKGRNVQ</sequence>
<dbReference type="PANTHER" id="PTHR48080">
    <property type="entry name" value="D-GALACTONATE DEHYDRATASE-RELATED"/>
    <property type="match status" value="1"/>
</dbReference>
<keyword evidence="5" id="KW-1185">Reference proteome</keyword>
<evidence type="ECO:0000256" key="2">
    <source>
        <dbReference type="ARBA" id="ARBA00023239"/>
    </source>
</evidence>
<keyword evidence="2" id="KW-0456">Lyase</keyword>
<gene>
    <name evidence="4" type="ORF">NZD86_12790</name>
</gene>
<dbReference type="SUPFAM" id="SSF51604">
    <property type="entry name" value="Enolase C-terminal domain-like"/>
    <property type="match status" value="1"/>
</dbReference>
<dbReference type="Pfam" id="PF13378">
    <property type="entry name" value="MR_MLE_C"/>
    <property type="match status" value="1"/>
</dbReference>
<dbReference type="InterPro" id="IPR036849">
    <property type="entry name" value="Enolase-like_C_sf"/>
</dbReference>
<protein>
    <submittedName>
        <fullName evidence="4">Mandelate racemase/muconate lactonizing enzyme family protein</fullName>
    </submittedName>
</protein>
<proteinExistence type="predicted"/>
<dbReference type="Proteomes" id="UP001164803">
    <property type="component" value="Chromosome"/>
</dbReference>
<dbReference type="Pfam" id="PF02746">
    <property type="entry name" value="MR_MLE_N"/>
    <property type="match status" value="1"/>
</dbReference>
<dbReference type="InterPro" id="IPR034593">
    <property type="entry name" value="DgoD-like"/>
</dbReference>
<feature type="domain" description="Mandelate racemase/muconate lactonizing enzyme C-terminal" evidence="3">
    <location>
        <begin position="130"/>
        <end position="235"/>
    </location>
</feature>
<evidence type="ECO:0000256" key="1">
    <source>
        <dbReference type="ARBA" id="ARBA00022723"/>
    </source>
</evidence>
<name>A0ABY6YX79_9BACL</name>
<dbReference type="InterPro" id="IPR013341">
    <property type="entry name" value="Mandelate_racemase_N_dom"/>
</dbReference>
<reference evidence="4" key="1">
    <citation type="submission" date="2022-08" db="EMBL/GenBank/DDBJ databases">
        <title>Alicyclobacillus dauci DSM2870, complete genome.</title>
        <authorList>
            <person name="Wang Q."/>
            <person name="Cai R."/>
            <person name="Wang Z."/>
        </authorList>
    </citation>
    <scope>NUCLEOTIDE SEQUENCE</scope>
    <source>
        <strain evidence="4">DSM 28700</strain>
    </source>
</reference>
<dbReference type="SFLD" id="SFLDG00179">
    <property type="entry name" value="mandelate_racemase"/>
    <property type="match status" value="1"/>
</dbReference>
<dbReference type="SFLD" id="SFLDS00001">
    <property type="entry name" value="Enolase"/>
    <property type="match status" value="1"/>
</dbReference>
<dbReference type="Gene3D" id="3.30.390.10">
    <property type="entry name" value="Enolase-like, N-terminal domain"/>
    <property type="match status" value="1"/>
</dbReference>
<dbReference type="EMBL" id="CP104064">
    <property type="protein sequence ID" value="WAH35190.1"/>
    <property type="molecule type" value="Genomic_DNA"/>
</dbReference>
<dbReference type="CDD" id="cd03316">
    <property type="entry name" value="MR_like"/>
    <property type="match status" value="1"/>
</dbReference>
<dbReference type="SUPFAM" id="SSF54826">
    <property type="entry name" value="Enolase N-terminal domain-like"/>
    <property type="match status" value="1"/>
</dbReference>
<keyword evidence="1" id="KW-0479">Metal-binding</keyword>
<evidence type="ECO:0000313" key="4">
    <source>
        <dbReference type="EMBL" id="WAH35190.1"/>
    </source>
</evidence>
<evidence type="ECO:0000313" key="5">
    <source>
        <dbReference type="Proteomes" id="UP001164803"/>
    </source>
</evidence>
<dbReference type="InterPro" id="IPR029017">
    <property type="entry name" value="Enolase-like_N"/>
</dbReference>
<dbReference type="SMART" id="SM00922">
    <property type="entry name" value="MR_MLE"/>
    <property type="match status" value="1"/>
</dbReference>
<dbReference type="Gene3D" id="3.20.20.120">
    <property type="entry name" value="Enolase-like C-terminal domain"/>
    <property type="match status" value="1"/>
</dbReference>
<accession>A0ABY6YX79</accession>
<dbReference type="RefSeq" id="WP_268042169.1">
    <property type="nucleotide sequence ID" value="NZ_CP104064.1"/>
</dbReference>
<dbReference type="PANTHER" id="PTHR48080:SF2">
    <property type="entry name" value="D-GALACTONATE DEHYDRATASE"/>
    <property type="match status" value="1"/>
</dbReference>
<dbReference type="InterPro" id="IPR029065">
    <property type="entry name" value="Enolase_C-like"/>
</dbReference>